<evidence type="ECO:0000256" key="2">
    <source>
        <dbReference type="ARBA" id="ARBA00019066"/>
    </source>
</evidence>
<evidence type="ECO:0000256" key="4">
    <source>
        <dbReference type="SAM" id="Coils"/>
    </source>
</evidence>
<keyword evidence="4" id="KW-0175">Coiled coil</keyword>
<sequence length="255" mass="28062">MGADEAYGSEWRHFRHTAEALDALWEALQADEAVRAQALRSAVHGLQGQLDAAFTALQAAAQAPLPDDPEAGEHWLGPWLQAAARLGPLHEQAERLQAGRAALTRYRQAYAECCGLLHESAREGLARLEARLLEEAPPESLRALYELWLTEGEAAYEALLGSERWADAFGRLANASTELIGCYQAALDEGLRTLDLPNRQDLVDTQRRVAQLERQSRRQAAAEEVRGLRDEVARLRAELDRLQAAPSASPDEPSA</sequence>
<dbReference type="Proteomes" id="UP000738126">
    <property type="component" value="Unassembled WGS sequence"/>
</dbReference>
<comment type="caution">
    <text evidence="5">The sequence shown here is derived from an EMBL/GenBank/DDBJ whole genome shotgun (WGS) entry which is preliminary data.</text>
</comment>
<keyword evidence="3" id="KW-0583">PHB biosynthesis</keyword>
<protein>
    <recommendedName>
        <fullName evidence="2">Poly(3-hydroxyalkanoate) polymerase subunit PhaE</fullName>
    </recommendedName>
</protein>
<gene>
    <name evidence="5" type="ORF">CKO13_06515</name>
</gene>
<dbReference type="InterPro" id="IPR010123">
    <property type="entry name" value="PHA_synth_III_E"/>
</dbReference>
<name>A0ABS1E597_9GAMM</name>
<dbReference type="EMBL" id="NRSH01000059">
    <property type="protein sequence ID" value="MBK1726683.1"/>
    <property type="molecule type" value="Genomic_DNA"/>
</dbReference>
<proteinExistence type="predicted"/>
<feature type="coiled-coil region" evidence="4">
    <location>
        <begin position="202"/>
        <end position="245"/>
    </location>
</feature>
<keyword evidence="6" id="KW-1185">Reference proteome</keyword>
<evidence type="ECO:0000313" key="6">
    <source>
        <dbReference type="Proteomes" id="UP000738126"/>
    </source>
</evidence>
<accession>A0ABS1E597</accession>
<dbReference type="RefSeq" id="WP_200258208.1">
    <property type="nucleotide sequence ID" value="NZ_NRSH01000059.1"/>
</dbReference>
<reference evidence="5 6" key="1">
    <citation type="journal article" date="2020" name="Microorganisms">
        <title>Osmotic Adaptation and Compatible Solute Biosynthesis of Phototrophic Bacteria as Revealed from Genome Analyses.</title>
        <authorList>
            <person name="Imhoff J.F."/>
            <person name="Rahn T."/>
            <person name="Kunzel S."/>
            <person name="Keller A."/>
            <person name="Neulinger S.C."/>
        </authorList>
    </citation>
    <scope>NUCLEOTIDE SEQUENCE [LARGE SCALE GENOMIC DNA]</scope>
    <source>
        <strain evidence="5 6">DSM 15116</strain>
    </source>
</reference>
<organism evidence="5 6">
    <name type="scientific">Halorhodospira neutriphila</name>
    <dbReference type="NCBI Taxonomy" id="168379"/>
    <lineage>
        <taxon>Bacteria</taxon>
        <taxon>Pseudomonadati</taxon>
        <taxon>Pseudomonadota</taxon>
        <taxon>Gammaproteobacteria</taxon>
        <taxon>Chromatiales</taxon>
        <taxon>Ectothiorhodospiraceae</taxon>
        <taxon>Halorhodospira</taxon>
    </lineage>
</organism>
<evidence type="ECO:0000256" key="1">
    <source>
        <dbReference type="ARBA" id="ARBA00004683"/>
    </source>
</evidence>
<dbReference type="Pfam" id="PF09712">
    <property type="entry name" value="PHA_synth_III_E"/>
    <property type="match status" value="1"/>
</dbReference>
<comment type="pathway">
    <text evidence="1">Biopolymer metabolism; poly-(R)-3-hydroxybutanoate biosynthesis.</text>
</comment>
<evidence type="ECO:0000256" key="3">
    <source>
        <dbReference type="ARBA" id="ARBA00022752"/>
    </source>
</evidence>
<evidence type="ECO:0000313" key="5">
    <source>
        <dbReference type="EMBL" id="MBK1726683.1"/>
    </source>
</evidence>